<dbReference type="Proteomes" id="UP000663829">
    <property type="component" value="Unassembled WGS sequence"/>
</dbReference>
<feature type="region of interest" description="Disordered" evidence="1">
    <location>
        <begin position="27"/>
        <end position="74"/>
    </location>
</feature>
<name>A0A814F6Z9_9BILA</name>
<evidence type="ECO:0000313" key="5">
    <source>
        <dbReference type="EMBL" id="CAF4258772.1"/>
    </source>
</evidence>
<sequence>MLAQNRGKSYHVSKIIKASNKANSFIQQREAQLKRHQQSRPNEDLQFVSSCSLSRSKSKRNASETERKKSKQSTALIQYITSPELMSSLEKESAFIIRHEGIAEGENWTETGEKIARAHIVSLSAFYDEAKALAELRKN</sequence>
<dbReference type="AlphaFoldDB" id="A0A814F6Z9"/>
<accession>A0A814F6Z9</accession>
<dbReference type="Proteomes" id="UP000682733">
    <property type="component" value="Unassembled WGS sequence"/>
</dbReference>
<dbReference type="Proteomes" id="UP000681722">
    <property type="component" value="Unassembled WGS sequence"/>
</dbReference>
<protein>
    <submittedName>
        <fullName evidence="2">Uncharacterized protein</fullName>
    </submittedName>
</protein>
<comment type="caution">
    <text evidence="2">The sequence shown here is derived from an EMBL/GenBank/DDBJ whole genome shotgun (WGS) entry which is preliminary data.</text>
</comment>
<dbReference type="EMBL" id="CAJOBC010002795">
    <property type="protein sequence ID" value="CAF3751631.1"/>
    <property type="molecule type" value="Genomic_DNA"/>
</dbReference>
<evidence type="ECO:0000313" key="4">
    <source>
        <dbReference type="EMBL" id="CAF3751631.1"/>
    </source>
</evidence>
<evidence type="ECO:0000313" key="2">
    <source>
        <dbReference type="EMBL" id="CAF0978909.1"/>
    </source>
</evidence>
<dbReference type="EMBL" id="CAJNOK010030929">
    <property type="protein sequence ID" value="CAF1466231.1"/>
    <property type="molecule type" value="Genomic_DNA"/>
</dbReference>
<dbReference type="Proteomes" id="UP000677228">
    <property type="component" value="Unassembled WGS sequence"/>
</dbReference>
<keyword evidence="6" id="KW-1185">Reference proteome</keyword>
<dbReference type="EMBL" id="CAJNOQ010002795">
    <property type="protein sequence ID" value="CAF0978909.1"/>
    <property type="molecule type" value="Genomic_DNA"/>
</dbReference>
<dbReference type="EMBL" id="CAJOBA010052802">
    <property type="protein sequence ID" value="CAF4258772.1"/>
    <property type="molecule type" value="Genomic_DNA"/>
</dbReference>
<evidence type="ECO:0000313" key="6">
    <source>
        <dbReference type="Proteomes" id="UP000663829"/>
    </source>
</evidence>
<proteinExistence type="predicted"/>
<organism evidence="2 6">
    <name type="scientific">Didymodactylos carnosus</name>
    <dbReference type="NCBI Taxonomy" id="1234261"/>
    <lineage>
        <taxon>Eukaryota</taxon>
        <taxon>Metazoa</taxon>
        <taxon>Spiralia</taxon>
        <taxon>Gnathifera</taxon>
        <taxon>Rotifera</taxon>
        <taxon>Eurotatoria</taxon>
        <taxon>Bdelloidea</taxon>
        <taxon>Philodinida</taxon>
        <taxon>Philodinidae</taxon>
        <taxon>Didymodactylos</taxon>
    </lineage>
</organism>
<evidence type="ECO:0000313" key="3">
    <source>
        <dbReference type="EMBL" id="CAF1466231.1"/>
    </source>
</evidence>
<evidence type="ECO:0000256" key="1">
    <source>
        <dbReference type="SAM" id="MobiDB-lite"/>
    </source>
</evidence>
<gene>
    <name evidence="2" type="ORF">GPM918_LOCUS12643</name>
    <name evidence="3" type="ORF">OVA965_LOCUS35467</name>
    <name evidence="4" type="ORF">SRO942_LOCUS12643</name>
    <name evidence="5" type="ORF">TMI583_LOCUS36432</name>
</gene>
<reference evidence="2" key="1">
    <citation type="submission" date="2021-02" db="EMBL/GenBank/DDBJ databases">
        <authorList>
            <person name="Nowell W R."/>
        </authorList>
    </citation>
    <scope>NUCLEOTIDE SEQUENCE</scope>
</reference>